<keyword evidence="1" id="KW-0812">Transmembrane</keyword>
<feature type="domain" description="DUF1985" evidence="2">
    <location>
        <begin position="73"/>
        <end position="165"/>
    </location>
</feature>
<dbReference type="Pfam" id="PF09331">
    <property type="entry name" value="DUF1985"/>
    <property type="match status" value="1"/>
</dbReference>
<keyword evidence="4" id="KW-1185">Reference proteome</keyword>
<dbReference type="AlphaFoldDB" id="A0A6D2ILV3"/>
<gene>
    <name evidence="3" type="ORF">MERR_LOCUS13853</name>
</gene>
<evidence type="ECO:0000313" key="3">
    <source>
        <dbReference type="EMBL" id="CAA7026618.1"/>
    </source>
</evidence>
<comment type="caution">
    <text evidence="3">The sequence shown here is derived from an EMBL/GenBank/DDBJ whole genome shotgun (WGS) entry which is preliminary data.</text>
</comment>
<evidence type="ECO:0000256" key="1">
    <source>
        <dbReference type="SAM" id="Phobius"/>
    </source>
</evidence>
<dbReference type="InterPro" id="IPR015410">
    <property type="entry name" value="DUF1985"/>
</dbReference>
<sequence length="193" mass="22114">MDSELPKRLHAEGAEPQCDKINKCARMSILTDLANGVKSEYTEVKRDPLFAKIIAIHENRLHFSAKLVHSFMTRQLVTAKKHELWFVFARRPLRFSLQEFHAVTGLKCVADGNSDETNWVDDGGFWSTMLKTHGKISFETIRKKHLQEANTWTRVDRLRLVYLCVGFFVTISLIVLRTNGNSIETLVVLLSLV</sequence>
<dbReference type="EMBL" id="CACVBM020001052">
    <property type="protein sequence ID" value="CAA7026618.1"/>
    <property type="molecule type" value="Genomic_DNA"/>
</dbReference>
<dbReference type="OrthoDB" id="1096134at2759"/>
<name>A0A6D2ILV3_9BRAS</name>
<proteinExistence type="predicted"/>
<organism evidence="3 4">
    <name type="scientific">Microthlaspi erraticum</name>
    <dbReference type="NCBI Taxonomy" id="1685480"/>
    <lineage>
        <taxon>Eukaryota</taxon>
        <taxon>Viridiplantae</taxon>
        <taxon>Streptophyta</taxon>
        <taxon>Embryophyta</taxon>
        <taxon>Tracheophyta</taxon>
        <taxon>Spermatophyta</taxon>
        <taxon>Magnoliopsida</taxon>
        <taxon>eudicotyledons</taxon>
        <taxon>Gunneridae</taxon>
        <taxon>Pentapetalae</taxon>
        <taxon>rosids</taxon>
        <taxon>malvids</taxon>
        <taxon>Brassicales</taxon>
        <taxon>Brassicaceae</taxon>
        <taxon>Coluteocarpeae</taxon>
        <taxon>Microthlaspi</taxon>
    </lineage>
</organism>
<dbReference type="PANTHER" id="PTHR48449:SF1">
    <property type="entry name" value="DUF1985 DOMAIN-CONTAINING PROTEIN"/>
    <property type="match status" value="1"/>
</dbReference>
<protein>
    <recommendedName>
        <fullName evidence="2">DUF1985 domain-containing protein</fullName>
    </recommendedName>
</protein>
<keyword evidence="1" id="KW-1133">Transmembrane helix</keyword>
<evidence type="ECO:0000313" key="4">
    <source>
        <dbReference type="Proteomes" id="UP000467841"/>
    </source>
</evidence>
<evidence type="ECO:0000259" key="2">
    <source>
        <dbReference type="Pfam" id="PF09331"/>
    </source>
</evidence>
<keyword evidence="1" id="KW-0472">Membrane</keyword>
<accession>A0A6D2ILV3</accession>
<dbReference type="PANTHER" id="PTHR48449">
    <property type="entry name" value="DUF1985 DOMAIN-CONTAINING PROTEIN"/>
    <property type="match status" value="1"/>
</dbReference>
<feature type="transmembrane region" description="Helical" evidence="1">
    <location>
        <begin position="160"/>
        <end position="176"/>
    </location>
</feature>
<reference evidence="3" key="1">
    <citation type="submission" date="2020-01" db="EMBL/GenBank/DDBJ databases">
        <authorList>
            <person name="Mishra B."/>
        </authorList>
    </citation>
    <scope>NUCLEOTIDE SEQUENCE [LARGE SCALE GENOMIC DNA]</scope>
</reference>
<dbReference type="Proteomes" id="UP000467841">
    <property type="component" value="Unassembled WGS sequence"/>
</dbReference>